<evidence type="ECO:0000256" key="1">
    <source>
        <dbReference type="SAM" id="MobiDB-lite"/>
    </source>
</evidence>
<name>A0AA35LKJ9_9SAUR</name>
<feature type="compositionally biased region" description="Basic residues" evidence="1">
    <location>
        <begin position="93"/>
        <end position="109"/>
    </location>
</feature>
<keyword evidence="3" id="KW-1185">Reference proteome</keyword>
<dbReference type="AlphaFoldDB" id="A0AA35LKJ9"/>
<feature type="region of interest" description="Disordered" evidence="1">
    <location>
        <begin position="85"/>
        <end position="109"/>
    </location>
</feature>
<evidence type="ECO:0000313" key="3">
    <source>
        <dbReference type="Proteomes" id="UP001178461"/>
    </source>
</evidence>
<gene>
    <name evidence="2" type="ORF">PODLI_1B041991</name>
</gene>
<protein>
    <submittedName>
        <fullName evidence="2">Uncharacterized protein</fullName>
    </submittedName>
</protein>
<reference evidence="2" key="1">
    <citation type="submission" date="2022-12" db="EMBL/GenBank/DDBJ databases">
        <authorList>
            <person name="Alioto T."/>
            <person name="Alioto T."/>
            <person name="Gomez Garrido J."/>
        </authorList>
    </citation>
    <scope>NUCLEOTIDE SEQUENCE</scope>
</reference>
<accession>A0AA35LKJ9</accession>
<dbReference type="Proteomes" id="UP001178461">
    <property type="component" value="Chromosome 16"/>
</dbReference>
<organism evidence="2 3">
    <name type="scientific">Podarcis lilfordi</name>
    <name type="common">Lilford's wall lizard</name>
    <dbReference type="NCBI Taxonomy" id="74358"/>
    <lineage>
        <taxon>Eukaryota</taxon>
        <taxon>Metazoa</taxon>
        <taxon>Chordata</taxon>
        <taxon>Craniata</taxon>
        <taxon>Vertebrata</taxon>
        <taxon>Euteleostomi</taxon>
        <taxon>Lepidosauria</taxon>
        <taxon>Squamata</taxon>
        <taxon>Bifurcata</taxon>
        <taxon>Unidentata</taxon>
        <taxon>Episquamata</taxon>
        <taxon>Laterata</taxon>
        <taxon>Lacertibaenia</taxon>
        <taxon>Lacertidae</taxon>
        <taxon>Podarcis</taxon>
    </lineage>
</organism>
<sequence length="154" mass="17326">MPARPHGYTCRRASELLSARPRPRSDGIVEAGTYTRAHIHTCYSLPTDTIVCNLISGTGPLCSFAVHYMKKHRCSGLHRPGRLSLPEPDMYKHSNKPRKATKPRKIRRSHIKAKLSRKTFARLLESPGGFLLRHWPLEGAPAAHKTCTYTARCT</sequence>
<proteinExistence type="predicted"/>
<evidence type="ECO:0000313" key="2">
    <source>
        <dbReference type="EMBL" id="CAI5797701.1"/>
    </source>
</evidence>
<dbReference type="EMBL" id="OX395143">
    <property type="protein sequence ID" value="CAI5797701.1"/>
    <property type="molecule type" value="Genomic_DNA"/>
</dbReference>